<evidence type="ECO:0000313" key="2">
    <source>
        <dbReference type="EMBL" id="GFN94516.1"/>
    </source>
</evidence>
<reference evidence="2 3" key="1">
    <citation type="journal article" date="2021" name="Elife">
        <title>Chloroplast acquisition without the gene transfer in kleptoplastic sea slugs, Plakobranchus ocellatus.</title>
        <authorList>
            <person name="Maeda T."/>
            <person name="Takahashi S."/>
            <person name="Yoshida T."/>
            <person name="Shimamura S."/>
            <person name="Takaki Y."/>
            <person name="Nagai Y."/>
            <person name="Toyoda A."/>
            <person name="Suzuki Y."/>
            <person name="Arimoto A."/>
            <person name="Ishii H."/>
            <person name="Satoh N."/>
            <person name="Nishiyama T."/>
            <person name="Hasebe M."/>
            <person name="Maruyama T."/>
            <person name="Minagawa J."/>
            <person name="Obokata J."/>
            <person name="Shigenobu S."/>
        </authorList>
    </citation>
    <scope>NUCLEOTIDE SEQUENCE [LARGE SCALE GENOMIC DNA]</scope>
</reference>
<accession>A0AAV3ZGS7</accession>
<gene>
    <name evidence="2" type="ORF">PoB_002102200</name>
</gene>
<protein>
    <recommendedName>
        <fullName evidence="4">Secreted protein</fullName>
    </recommendedName>
</protein>
<feature type="signal peptide" evidence="1">
    <location>
        <begin position="1"/>
        <end position="23"/>
    </location>
</feature>
<evidence type="ECO:0000313" key="3">
    <source>
        <dbReference type="Proteomes" id="UP000735302"/>
    </source>
</evidence>
<organism evidence="2 3">
    <name type="scientific">Plakobranchus ocellatus</name>
    <dbReference type="NCBI Taxonomy" id="259542"/>
    <lineage>
        <taxon>Eukaryota</taxon>
        <taxon>Metazoa</taxon>
        <taxon>Spiralia</taxon>
        <taxon>Lophotrochozoa</taxon>
        <taxon>Mollusca</taxon>
        <taxon>Gastropoda</taxon>
        <taxon>Heterobranchia</taxon>
        <taxon>Euthyneura</taxon>
        <taxon>Panpulmonata</taxon>
        <taxon>Sacoglossa</taxon>
        <taxon>Placobranchoidea</taxon>
        <taxon>Plakobranchidae</taxon>
        <taxon>Plakobranchus</taxon>
    </lineage>
</organism>
<evidence type="ECO:0000256" key="1">
    <source>
        <dbReference type="SAM" id="SignalP"/>
    </source>
</evidence>
<name>A0AAV3ZGS7_9GAST</name>
<dbReference type="AlphaFoldDB" id="A0AAV3ZGS7"/>
<evidence type="ECO:0008006" key="4">
    <source>
        <dbReference type="Google" id="ProtNLM"/>
    </source>
</evidence>
<dbReference type="EMBL" id="BLXT01002457">
    <property type="protein sequence ID" value="GFN94516.1"/>
    <property type="molecule type" value="Genomic_DNA"/>
</dbReference>
<keyword evidence="1" id="KW-0732">Signal</keyword>
<comment type="caution">
    <text evidence="2">The sequence shown here is derived from an EMBL/GenBank/DDBJ whole genome shotgun (WGS) entry which is preliminary data.</text>
</comment>
<dbReference type="Proteomes" id="UP000735302">
    <property type="component" value="Unassembled WGS sequence"/>
</dbReference>
<sequence>MYMIDRLCFYCTALYCTALHCTALHTVQYYTVQHSTVQHLGQCSTVQYNTILCCVVCWCRVPTLAPPAICKCSRVAPSSLQLTGPIQNGVFIFKY</sequence>
<feature type="chain" id="PRO_5043517417" description="Secreted protein" evidence="1">
    <location>
        <begin position="24"/>
        <end position="95"/>
    </location>
</feature>
<proteinExistence type="predicted"/>
<keyword evidence="3" id="KW-1185">Reference proteome</keyword>